<dbReference type="AlphaFoldDB" id="A0A0R2NIN0"/>
<keyword evidence="2" id="KW-0229">DNA integration</keyword>
<dbReference type="Pfam" id="PF00589">
    <property type="entry name" value="Phage_integrase"/>
    <property type="match status" value="1"/>
</dbReference>
<dbReference type="PATRIC" id="fig|480391.4.peg.1644"/>
<dbReference type="Gene3D" id="1.10.150.130">
    <property type="match status" value="1"/>
</dbReference>
<proteinExistence type="inferred from homology"/>
<evidence type="ECO:0000256" key="1">
    <source>
        <dbReference type="ARBA" id="ARBA00008857"/>
    </source>
</evidence>
<dbReference type="PANTHER" id="PTHR30349">
    <property type="entry name" value="PHAGE INTEGRASE-RELATED"/>
    <property type="match status" value="1"/>
</dbReference>
<comment type="similarity">
    <text evidence="1">Belongs to the 'phage' integrase family.</text>
</comment>
<evidence type="ECO:0000256" key="2">
    <source>
        <dbReference type="ARBA" id="ARBA00022908"/>
    </source>
</evidence>
<dbReference type="InterPro" id="IPR010998">
    <property type="entry name" value="Integrase_recombinase_N"/>
</dbReference>
<evidence type="ECO:0000313" key="7">
    <source>
        <dbReference type="Proteomes" id="UP000051249"/>
    </source>
</evidence>
<dbReference type="InterPro" id="IPR013762">
    <property type="entry name" value="Integrase-like_cat_sf"/>
</dbReference>
<dbReference type="InterPro" id="IPR004107">
    <property type="entry name" value="Integrase_SAM-like_N"/>
</dbReference>
<reference evidence="6 7" key="1">
    <citation type="journal article" date="2015" name="Genome Announc.">
        <title>Expanding the biotechnology potential of lactobacilli through comparative genomics of 213 strains and associated genera.</title>
        <authorList>
            <person name="Sun Z."/>
            <person name="Harris H.M."/>
            <person name="McCann A."/>
            <person name="Guo C."/>
            <person name="Argimon S."/>
            <person name="Zhang W."/>
            <person name="Yang X."/>
            <person name="Jeffery I.B."/>
            <person name="Cooney J.C."/>
            <person name="Kagawa T.F."/>
            <person name="Liu W."/>
            <person name="Song Y."/>
            <person name="Salvetti E."/>
            <person name="Wrobel A."/>
            <person name="Rasinkangas P."/>
            <person name="Parkhill J."/>
            <person name="Rea M.C."/>
            <person name="O'Sullivan O."/>
            <person name="Ritari J."/>
            <person name="Douillard F.P."/>
            <person name="Paul Ross R."/>
            <person name="Yang R."/>
            <person name="Briner A.E."/>
            <person name="Felis G.E."/>
            <person name="de Vos W.M."/>
            <person name="Barrangou R."/>
            <person name="Klaenhammer T.R."/>
            <person name="Caufield P.W."/>
            <person name="Cui Y."/>
            <person name="Zhang H."/>
            <person name="O'Toole P.W."/>
        </authorList>
    </citation>
    <scope>NUCLEOTIDE SEQUENCE [LARGE SCALE GENOMIC DNA]</scope>
    <source>
        <strain evidence="6 7">DSM 23026</strain>
    </source>
</reference>
<dbReference type="CDD" id="cd01189">
    <property type="entry name" value="INT_ICEBs1_C_like"/>
    <property type="match status" value="1"/>
</dbReference>
<dbReference type="Proteomes" id="UP000051249">
    <property type="component" value="Unassembled WGS sequence"/>
</dbReference>
<dbReference type="EMBL" id="JQCQ01000007">
    <property type="protein sequence ID" value="KRO25657.1"/>
    <property type="molecule type" value="Genomic_DNA"/>
</dbReference>
<keyword evidence="3" id="KW-0238">DNA-binding</keyword>
<dbReference type="GO" id="GO:0003677">
    <property type="term" value="F:DNA binding"/>
    <property type="evidence" value="ECO:0007669"/>
    <property type="project" value="UniProtKB-KW"/>
</dbReference>
<evidence type="ECO:0000256" key="3">
    <source>
        <dbReference type="ARBA" id="ARBA00023125"/>
    </source>
</evidence>
<evidence type="ECO:0000256" key="4">
    <source>
        <dbReference type="ARBA" id="ARBA00023172"/>
    </source>
</evidence>
<name>A0A0R2NIN0_9LACO</name>
<keyword evidence="4" id="KW-0233">DNA recombination</keyword>
<feature type="domain" description="Tyr recombinase" evidence="5">
    <location>
        <begin position="122"/>
        <end position="317"/>
    </location>
</feature>
<dbReference type="PANTHER" id="PTHR30349:SF64">
    <property type="entry name" value="PROPHAGE INTEGRASE INTD-RELATED"/>
    <property type="match status" value="1"/>
</dbReference>
<evidence type="ECO:0000313" key="6">
    <source>
        <dbReference type="EMBL" id="KRO25657.1"/>
    </source>
</evidence>
<dbReference type="Pfam" id="PF14659">
    <property type="entry name" value="Phage_int_SAM_3"/>
    <property type="match status" value="1"/>
</dbReference>
<dbReference type="Gene3D" id="1.10.443.10">
    <property type="entry name" value="Intergrase catalytic core"/>
    <property type="match status" value="1"/>
</dbReference>
<comment type="caution">
    <text evidence="6">The sequence shown here is derived from an EMBL/GenBank/DDBJ whole genome shotgun (WGS) entry which is preliminary data.</text>
</comment>
<protein>
    <submittedName>
        <fullName evidence="6">Phage integrase</fullName>
    </submittedName>
</protein>
<dbReference type="InterPro" id="IPR002104">
    <property type="entry name" value="Integrase_catalytic"/>
</dbReference>
<dbReference type="InterPro" id="IPR011010">
    <property type="entry name" value="DNA_brk_join_enz"/>
</dbReference>
<dbReference type="SUPFAM" id="SSF56349">
    <property type="entry name" value="DNA breaking-rejoining enzymes"/>
    <property type="match status" value="1"/>
</dbReference>
<evidence type="ECO:0000259" key="5">
    <source>
        <dbReference type="PROSITE" id="PS51898"/>
    </source>
</evidence>
<dbReference type="RefSeq" id="WP_057798510.1">
    <property type="nucleotide sequence ID" value="NZ_BJZZ01000007.1"/>
</dbReference>
<dbReference type="InterPro" id="IPR050090">
    <property type="entry name" value="Tyrosine_recombinase_XerCD"/>
</dbReference>
<keyword evidence="7" id="KW-1185">Reference proteome</keyword>
<dbReference type="GO" id="GO:0015074">
    <property type="term" value="P:DNA integration"/>
    <property type="evidence" value="ECO:0007669"/>
    <property type="project" value="UniProtKB-KW"/>
</dbReference>
<dbReference type="GO" id="GO:0006310">
    <property type="term" value="P:DNA recombination"/>
    <property type="evidence" value="ECO:0007669"/>
    <property type="project" value="UniProtKB-KW"/>
</dbReference>
<gene>
    <name evidence="6" type="ORF">IV88_GL001615</name>
</gene>
<accession>A0A0R2NIN0</accession>
<organism evidence="6 7">
    <name type="scientific">Pediococcus argentinicus</name>
    <dbReference type="NCBI Taxonomy" id="480391"/>
    <lineage>
        <taxon>Bacteria</taxon>
        <taxon>Bacillati</taxon>
        <taxon>Bacillota</taxon>
        <taxon>Bacilli</taxon>
        <taxon>Lactobacillales</taxon>
        <taxon>Lactobacillaceae</taxon>
        <taxon>Pediococcus</taxon>
    </lineage>
</organism>
<dbReference type="PROSITE" id="PS51898">
    <property type="entry name" value="TYR_RECOMBINASE"/>
    <property type="match status" value="1"/>
</dbReference>
<sequence length="337" mass="39229">MELELKLQKNSGIYRGEVPFHEYFNSWYEIYKADSIMPITLSRYKATEHLIKKFFGEQKINEIKRADYQSFINEYGKQHAPSTVIEKNNILKKCVQNALYDSVIEKDFTFNTVVVSNKNRKVKVDYMNVQELKRLTEYLLNHLDYHYSSNYMILTAIFTGARIGEIMALTWKDINLNFKTININKAWNYFKGGKFKETKTESSNRIIPINKTLVNVFKELKNAKDPQKTDLLFTTQFGTIPSSNAVNKTLRKNMEKLDINRKNFHFHSLCHSHVAYLLSQGVDIYAIAKRLGHSDITTTTRTYAYLIDELEKSNDEKIISGLDLLVDKNVDTKTAIK</sequence>